<reference evidence="4 5" key="1">
    <citation type="journal article" date="2019" name="Sci. Rep.">
        <title>Orb-weaving spider Araneus ventricosus genome elucidates the spidroin gene catalogue.</title>
        <authorList>
            <person name="Kono N."/>
            <person name="Nakamura H."/>
            <person name="Ohtoshi R."/>
            <person name="Moran D.A.P."/>
            <person name="Shinohara A."/>
            <person name="Yoshida Y."/>
            <person name="Fujiwara M."/>
            <person name="Mori M."/>
            <person name="Tomita M."/>
            <person name="Arakawa K."/>
        </authorList>
    </citation>
    <scope>NUCLEOTIDE SEQUENCE [LARGE SCALE GENOMIC DNA]</scope>
</reference>
<proteinExistence type="predicted"/>
<dbReference type="GO" id="GO:0005254">
    <property type="term" value="F:chloride channel activity"/>
    <property type="evidence" value="ECO:0007669"/>
    <property type="project" value="UniProtKB-ARBA"/>
</dbReference>
<dbReference type="GO" id="GO:0099095">
    <property type="term" value="F:ligand-gated monoatomic anion channel activity"/>
    <property type="evidence" value="ECO:0007669"/>
    <property type="project" value="UniProtKB-ARBA"/>
</dbReference>
<dbReference type="Proteomes" id="UP000499080">
    <property type="component" value="Unassembled WGS sequence"/>
</dbReference>
<dbReference type="GO" id="GO:0005230">
    <property type="term" value="F:extracellular ligand-gated monoatomic ion channel activity"/>
    <property type="evidence" value="ECO:0007669"/>
    <property type="project" value="UniProtKB-ARBA"/>
</dbReference>
<comment type="caution">
    <text evidence="4">The sequence shown here is derived from an EMBL/GenBank/DDBJ whole genome shotgun (WGS) entry which is preliminary data.</text>
</comment>
<dbReference type="GO" id="GO:0016020">
    <property type="term" value="C:membrane"/>
    <property type="evidence" value="ECO:0007669"/>
    <property type="project" value="InterPro"/>
</dbReference>
<keyword evidence="2" id="KW-1133">Transmembrane helix</keyword>
<sequence length="177" mass="19967">MSVRTTAQGGTTYSGDSTSDYEGKWVDDVIIRTCMSFITFWIPAEAYPARFTLAVTSLLTIVTQQYQSAMPSVSYVVALNIWMLSYIGFVFCSLLEYTFVVSVMNNEGTDLWPVRKFKVSQELSFSLLSLAILTSRFEATRGIFWDRPHKFEPRSDDEDDTGAGTPLSKLPRHTNGR</sequence>
<dbReference type="GO" id="GO:0004888">
    <property type="term" value="F:transmembrane signaling receptor activity"/>
    <property type="evidence" value="ECO:0007669"/>
    <property type="project" value="InterPro"/>
</dbReference>
<accession>A0A4Y2RMH1</accession>
<feature type="transmembrane region" description="Helical" evidence="2">
    <location>
        <begin position="75"/>
        <end position="103"/>
    </location>
</feature>
<dbReference type="PRINTS" id="PR00253">
    <property type="entry name" value="GABAARECEPTR"/>
</dbReference>
<dbReference type="EMBL" id="BGPR01017692">
    <property type="protein sequence ID" value="GBN77007.1"/>
    <property type="molecule type" value="Genomic_DNA"/>
</dbReference>
<name>A0A4Y2RMH1_ARAVE</name>
<evidence type="ECO:0000259" key="3">
    <source>
        <dbReference type="Pfam" id="PF02932"/>
    </source>
</evidence>
<dbReference type="Gene3D" id="1.20.58.390">
    <property type="entry name" value="Neurotransmitter-gated ion-channel transmembrane domain"/>
    <property type="match status" value="1"/>
</dbReference>
<dbReference type="AlphaFoldDB" id="A0A4Y2RMH1"/>
<evidence type="ECO:0000256" key="1">
    <source>
        <dbReference type="SAM" id="MobiDB-lite"/>
    </source>
</evidence>
<keyword evidence="2" id="KW-0472">Membrane</keyword>
<evidence type="ECO:0000313" key="4">
    <source>
        <dbReference type="EMBL" id="GBN77007.1"/>
    </source>
</evidence>
<gene>
    <name evidence="4" type="ORF">AVEN_72108_1</name>
</gene>
<protein>
    <recommendedName>
        <fullName evidence="3">Neurotransmitter-gated ion-channel transmembrane domain-containing protein</fullName>
    </recommendedName>
</protein>
<organism evidence="4 5">
    <name type="scientific">Araneus ventricosus</name>
    <name type="common">Orbweaver spider</name>
    <name type="synonym">Epeira ventricosa</name>
    <dbReference type="NCBI Taxonomy" id="182803"/>
    <lineage>
        <taxon>Eukaryota</taxon>
        <taxon>Metazoa</taxon>
        <taxon>Ecdysozoa</taxon>
        <taxon>Arthropoda</taxon>
        <taxon>Chelicerata</taxon>
        <taxon>Arachnida</taxon>
        <taxon>Araneae</taxon>
        <taxon>Araneomorphae</taxon>
        <taxon>Entelegynae</taxon>
        <taxon>Araneoidea</taxon>
        <taxon>Araneidae</taxon>
        <taxon>Araneus</taxon>
    </lineage>
</organism>
<feature type="region of interest" description="Disordered" evidence="1">
    <location>
        <begin position="152"/>
        <end position="177"/>
    </location>
</feature>
<evidence type="ECO:0000313" key="5">
    <source>
        <dbReference type="Proteomes" id="UP000499080"/>
    </source>
</evidence>
<dbReference type="InterPro" id="IPR036719">
    <property type="entry name" value="Neuro-gated_channel_TM_sf"/>
</dbReference>
<keyword evidence="2" id="KW-0812">Transmembrane</keyword>
<feature type="domain" description="Neurotransmitter-gated ion-channel transmembrane" evidence="3">
    <location>
        <begin position="33"/>
        <end position="105"/>
    </location>
</feature>
<dbReference type="Pfam" id="PF02932">
    <property type="entry name" value="Neur_chan_memb"/>
    <property type="match status" value="1"/>
</dbReference>
<evidence type="ECO:0000256" key="2">
    <source>
        <dbReference type="SAM" id="Phobius"/>
    </source>
</evidence>
<dbReference type="SUPFAM" id="SSF90112">
    <property type="entry name" value="Neurotransmitter-gated ion-channel transmembrane pore"/>
    <property type="match status" value="1"/>
</dbReference>
<dbReference type="InterPro" id="IPR038050">
    <property type="entry name" value="Neuro_actylchol_rec"/>
</dbReference>
<dbReference type="OrthoDB" id="442503at2759"/>
<dbReference type="InterPro" id="IPR006029">
    <property type="entry name" value="Neurotrans-gated_channel_TM"/>
</dbReference>
<keyword evidence="5" id="KW-1185">Reference proteome</keyword>
<dbReference type="InterPro" id="IPR006028">
    <property type="entry name" value="GABAA/Glycine_rcpt"/>
</dbReference>